<name>A0A5C8Z9E4_9GAMM</name>
<dbReference type="AlphaFoldDB" id="A0A5C8Z9E4"/>
<evidence type="ECO:0000313" key="5">
    <source>
        <dbReference type="Proteomes" id="UP000321764"/>
    </source>
</evidence>
<keyword evidence="1" id="KW-0812">Transmembrane</keyword>
<dbReference type="EMBL" id="VKAD01000001">
    <property type="protein sequence ID" value="TXR53771.1"/>
    <property type="molecule type" value="Genomic_DNA"/>
</dbReference>
<dbReference type="InterPro" id="IPR029787">
    <property type="entry name" value="Nucleotide_cyclase"/>
</dbReference>
<keyword evidence="1" id="KW-1133">Transmembrane helix</keyword>
<keyword evidence="1" id="KW-0472">Membrane</keyword>
<sequence length="784" mass="90026">MKLQNRFITNIGFLVGIISLLCIFFIQKNIRQYNSEQLDRQLSAQLTTSSDYFNEVINNTQSNLNLIGQNILVQDYLAATQVDHKQYAQALIVRLFNQYITLNDVYSEISIILPDGQEAISVQQTPSENEPISYDSSLARIESDHLEYINNISFLLEHTQEDDRLAAYYPIISIPQQHPLGFLKISISLPLISNKLSSKLFIIGFYYDSKNIIDDTISAEFGLSMTDNLDSKDYFYQQNEIFDDFYIRTIRKVDVLSAETKALILSSWLYIALAIILIVLISIIILRKTILEPLDLFAGLVERSDIYSHKPEKFEKFNDYEFKALTRSLNKLMVRLQRSSDTLKKQALTDELTGLPNRAAFYELIEIHKKRDNPDRLSVMFLDLDGFKQINDNYGHLTGDLLLKAVAEKLKSCIRRDYRNKDSSRRDTVIRLGGDEFAIIINKDSQADVVANKIINELREGIEIANHTLYTGVSIGIAIYPDHTIDPELLIQYADIAMYDAKRNGKMRYSFFSEELAEGEREKMSIETAIRQGIQHKRFFAYFQPKINCQTGEIVGVEALARLKDEHGNLIPPSSFVPLAHEFGMLDHITLTMAEQTCQMLQIIQNPELVISLNITPSQLNDSKLIVDIRKIIHRYRVFTRQIEFEITEEELINNELETKNNLDFIRQFGFKTALDDFGAGYSSLGYLKKFQFDTLKLDRAFISTDDYDSEASIAVIKSIKTLATTLDMDIVSEGVETQRQVDFVESLGIHIIQGYYYSKPIPAADFLKMYERNTKMFTEQSNS</sequence>
<dbReference type="Gene3D" id="3.30.70.270">
    <property type="match status" value="1"/>
</dbReference>
<evidence type="ECO:0000259" key="3">
    <source>
        <dbReference type="PROSITE" id="PS50887"/>
    </source>
</evidence>
<accession>A0A5C8Z9E4</accession>
<feature type="domain" description="GGDEF" evidence="3">
    <location>
        <begin position="375"/>
        <end position="514"/>
    </location>
</feature>
<evidence type="ECO:0000313" key="4">
    <source>
        <dbReference type="EMBL" id="TXR53771.1"/>
    </source>
</evidence>
<dbReference type="PANTHER" id="PTHR33121">
    <property type="entry name" value="CYCLIC DI-GMP PHOSPHODIESTERASE PDEF"/>
    <property type="match status" value="1"/>
</dbReference>
<feature type="transmembrane region" description="Helical" evidence="1">
    <location>
        <begin position="7"/>
        <end position="26"/>
    </location>
</feature>
<dbReference type="CDD" id="cd01948">
    <property type="entry name" value="EAL"/>
    <property type="match status" value="1"/>
</dbReference>
<dbReference type="SUPFAM" id="SSF141868">
    <property type="entry name" value="EAL domain-like"/>
    <property type="match status" value="1"/>
</dbReference>
<keyword evidence="5" id="KW-1185">Reference proteome</keyword>
<dbReference type="InterPro" id="IPR035919">
    <property type="entry name" value="EAL_sf"/>
</dbReference>
<dbReference type="PROSITE" id="PS50883">
    <property type="entry name" value="EAL"/>
    <property type="match status" value="1"/>
</dbReference>
<dbReference type="PANTHER" id="PTHR33121:SF70">
    <property type="entry name" value="SIGNALING PROTEIN YKOW"/>
    <property type="match status" value="1"/>
</dbReference>
<evidence type="ECO:0000256" key="1">
    <source>
        <dbReference type="SAM" id="Phobius"/>
    </source>
</evidence>
<comment type="caution">
    <text evidence="4">The sequence shown here is derived from an EMBL/GenBank/DDBJ whole genome shotgun (WGS) entry which is preliminary data.</text>
</comment>
<dbReference type="Pfam" id="PF00563">
    <property type="entry name" value="EAL"/>
    <property type="match status" value="1"/>
</dbReference>
<dbReference type="SUPFAM" id="SSF55073">
    <property type="entry name" value="Nucleotide cyclase"/>
    <property type="match status" value="1"/>
</dbReference>
<reference evidence="4 5" key="1">
    <citation type="submission" date="2019-07" db="EMBL/GenBank/DDBJ databases">
        <title>Reinekea sp. strain SSH23 genome sequencing and assembly.</title>
        <authorList>
            <person name="Kim I."/>
        </authorList>
    </citation>
    <scope>NUCLEOTIDE SEQUENCE [LARGE SCALE GENOMIC DNA]</scope>
    <source>
        <strain evidence="4 5">SSH23</strain>
    </source>
</reference>
<feature type="transmembrane region" description="Helical" evidence="1">
    <location>
        <begin position="267"/>
        <end position="286"/>
    </location>
</feature>
<protein>
    <submittedName>
        <fullName evidence="4">EAL domain-containing protein</fullName>
    </submittedName>
</protein>
<dbReference type="Proteomes" id="UP000321764">
    <property type="component" value="Unassembled WGS sequence"/>
</dbReference>
<dbReference type="RefSeq" id="WP_147713170.1">
    <property type="nucleotide sequence ID" value="NZ_VKAD01000001.1"/>
</dbReference>
<dbReference type="SUPFAM" id="SSF103190">
    <property type="entry name" value="Sensory domain-like"/>
    <property type="match status" value="1"/>
</dbReference>
<dbReference type="NCBIfam" id="TIGR00254">
    <property type="entry name" value="GGDEF"/>
    <property type="match status" value="1"/>
</dbReference>
<dbReference type="PROSITE" id="PS50887">
    <property type="entry name" value="GGDEF"/>
    <property type="match status" value="1"/>
</dbReference>
<dbReference type="InterPro" id="IPR029151">
    <property type="entry name" value="Sensor-like_sf"/>
</dbReference>
<dbReference type="GO" id="GO:0071111">
    <property type="term" value="F:cyclic-guanylate-specific phosphodiesterase activity"/>
    <property type="evidence" value="ECO:0007669"/>
    <property type="project" value="InterPro"/>
</dbReference>
<gene>
    <name evidence="4" type="ORF">FME95_04215</name>
</gene>
<dbReference type="InterPro" id="IPR050706">
    <property type="entry name" value="Cyclic-di-GMP_PDE-like"/>
</dbReference>
<dbReference type="OrthoDB" id="6168558at2"/>
<dbReference type="Gene3D" id="3.20.20.450">
    <property type="entry name" value="EAL domain"/>
    <property type="match status" value="1"/>
</dbReference>
<dbReference type="CDD" id="cd01949">
    <property type="entry name" value="GGDEF"/>
    <property type="match status" value="1"/>
</dbReference>
<dbReference type="SMART" id="SM00267">
    <property type="entry name" value="GGDEF"/>
    <property type="match status" value="1"/>
</dbReference>
<dbReference type="InterPro" id="IPR000160">
    <property type="entry name" value="GGDEF_dom"/>
</dbReference>
<feature type="domain" description="EAL" evidence="2">
    <location>
        <begin position="523"/>
        <end position="775"/>
    </location>
</feature>
<organism evidence="4 5">
    <name type="scientific">Reinekea thalattae</name>
    <dbReference type="NCBI Taxonomy" id="2593301"/>
    <lineage>
        <taxon>Bacteria</taxon>
        <taxon>Pseudomonadati</taxon>
        <taxon>Pseudomonadota</taxon>
        <taxon>Gammaproteobacteria</taxon>
        <taxon>Oceanospirillales</taxon>
        <taxon>Saccharospirillaceae</taxon>
        <taxon>Reinekea</taxon>
    </lineage>
</organism>
<dbReference type="InterPro" id="IPR001633">
    <property type="entry name" value="EAL_dom"/>
</dbReference>
<dbReference type="SMART" id="SM00052">
    <property type="entry name" value="EAL"/>
    <property type="match status" value="1"/>
</dbReference>
<evidence type="ECO:0000259" key="2">
    <source>
        <dbReference type="PROSITE" id="PS50883"/>
    </source>
</evidence>
<proteinExistence type="predicted"/>
<dbReference type="Pfam" id="PF00990">
    <property type="entry name" value="GGDEF"/>
    <property type="match status" value="1"/>
</dbReference>
<dbReference type="InterPro" id="IPR043128">
    <property type="entry name" value="Rev_trsase/Diguanyl_cyclase"/>
</dbReference>